<sequence>EMSISLTHCEVEEKCRQEFEQWEKRQKDLEDQKRKKWKAEREEQEKRDEEEHARRVQRLEEFEAERIKLELLHKKQQTVMEDELQKEKKAWRDKMMQHEELIMKLQLQMAEEKKALEEQKAKERQHLAERQNTAAVKIQARFRSFLVYKKYAPILKEWKDEIKKKQKILEEIEREMKEKEEKRKRRMEEKRQKKEEEKKRQDLERQEYLEQVRRREEYEKKKESLRLEKQLQIRREQQRNLGEKRAKAVMSESGENNKENMKKDKQTDNTKVIREQKKELSKQVEEQQENQTEIMDETNNWMIPAERNLTPTPNMLGSEKEEHSSQVNNKNIYMNSVTHVEENHSQTRDLNKAPNSHSSKDESVNFGANDMVENKANNICGIPPNVQPNASNREVKDQFSQSETMEKTVFLVEGASEEIGETWDRIQDAAECSSRLVLPDDTEKKRINWMNTCKSWSKVYEENQRKQATIKKRRRKSSVSKMPPLSRQKIIHSGPWSTLQQVTTLTLEDLPACSLSTLSECTNLQVLTLRRCGLTALEGLSSCKDLKYINVEENNIQIIDCENLENLCILILNKNHLSSVCGLDGCINLQNLELSYNRITRIVLRTMQCIFMASHKCFFGLTLFKQAHGVGVFFIIHLSILGYFLYVFFHLHVHCQLSLLSYHSSLSCGLESLKNLQQLIVDHNQLISTKGLCEAPTLIYLDCSFNNLTQIEGIENCGLLQILKLQGNNLQELPRLENHVLLRELYLDDNSISAVRMLSLYWLPLLQILLLSQNRLTELVPLNSFVSLEKLDIKNNCLSDLKGVITWLNGCHKLRELSFSGNPLLQERNWRPYVCKVLPRLQFLDGEILNYHILPTTERIKGSELRTFLELCQVQIEENVLLKKKAAELGYVFIIVSSIDSAEAQCWYFNQLMKLSIRHRYAHEYGELNITDRDGPEALQNRLKQTSTGCLQENNLFIMGATENKQVLLDPSERWI</sequence>
<dbReference type="PANTHER" id="PTHR46652:SF7">
    <property type="entry name" value="LEUCINE-RICH REPEAT AND IQ DOMAIN-CONTAINING PROTEIN 1"/>
    <property type="match status" value="1"/>
</dbReference>
<accession>A0A0A0ABB1</accession>
<feature type="transmembrane region" description="Helical" evidence="4">
    <location>
        <begin position="631"/>
        <end position="649"/>
    </location>
</feature>
<dbReference type="SUPFAM" id="SSF52058">
    <property type="entry name" value="L domain-like"/>
    <property type="match status" value="1"/>
</dbReference>
<feature type="compositionally biased region" description="Basic and acidic residues" evidence="3">
    <location>
        <begin position="235"/>
        <end position="246"/>
    </location>
</feature>
<keyword evidence="4" id="KW-0472">Membrane</keyword>
<dbReference type="AlphaFoldDB" id="A0A0A0ABB1"/>
<evidence type="ECO:0000256" key="2">
    <source>
        <dbReference type="ARBA" id="ARBA00022737"/>
    </source>
</evidence>
<evidence type="ECO:0000313" key="6">
    <source>
        <dbReference type="Proteomes" id="UP000053858"/>
    </source>
</evidence>
<keyword evidence="2" id="KW-0677">Repeat</keyword>
<keyword evidence="1" id="KW-0433">Leucine-rich repeat</keyword>
<organism evidence="5 6">
    <name type="scientific">Charadrius vociferus</name>
    <name type="common">Killdeer</name>
    <name type="synonym">Aegialitis vocifera</name>
    <dbReference type="NCBI Taxonomy" id="50402"/>
    <lineage>
        <taxon>Eukaryota</taxon>
        <taxon>Metazoa</taxon>
        <taxon>Chordata</taxon>
        <taxon>Craniata</taxon>
        <taxon>Vertebrata</taxon>
        <taxon>Euteleostomi</taxon>
        <taxon>Archelosauria</taxon>
        <taxon>Archosauria</taxon>
        <taxon>Dinosauria</taxon>
        <taxon>Saurischia</taxon>
        <taxon>Theropoda</taxon>
        <taxon>Coelurosauria</taxon>
        <taxon>Aves</taxon>
        <taxon>Neognathae</taxon>
        <taxon>Neoaves</taxon>
        <taxon>Charadriiformes</taxon>
        <taxon>Charadriidae</taxon>
        <taxon>Charadrius</taxon>
    </lineage>
</organism>
<gene>
    <name evidence="5" type="ORF">N301_14755</name>
</gene>
<dbReference type="PROSITE" id="PS50096">
    <property type="entry name" value="IQ"/>
    <property type="match status" value="1"/>
</dbReference>
<evidence type="ECO:0000256" key="3">
    <source>
        <dbReference type="SAM" id="MobiDB-lite"/>
    </source>
</evidence>
<dbReference type="PANTHER" id="PTHR46652">
    <property type="entry name" value="LEUCINE-RICH REPEAT AND IQ DOMAIN-CONTAINING PROTEIN 1-RELATED"/>
    <property type="match status" value="1"/>
</dbReference>
<feature type="region of interest" description="Disordered" evidence="3">
    <location>
        <begin position="235"/>
        <end position="284"/>
    </location>
</feature>
<name>A0A0A0ABB1_CHAVO</name>
<dbReference type="Gene3D" id="3.80.10.10">
    <property type="entry name" value="Ribonuclease Inhibitor"/>
    <property type="match status" value="3"/>
</dbReference>
<keyword evidence="6" id="KW-1185">Reference proteome</keyword>
<dbReference type="Proteomes" id="UP000053858">
    <property type="component" value="Unassembled WGS sequence"/>
</dbReference>
<evidence type="ECO:0000256" key="1">
    <source>
        <dbReference type="ARBA" id="ARBA00022614"/>
    </source>
</evidence>
<dbReference type="CDD" id="cd23767">
    <property type="entry name" value="IQCD"/>
    <property type="match status" value="1"/>
</dbReference>
<evidence type="ECO:0000256" key="4">
    <source>
        <dbReference type="SAM" id="Phobius"/>
    </source>
</evidence>
<dbReference type="InterPro" id="IPR050836">
    <property type="entry name" value="SDS22/Internalin_LRR"/>
</dbReference>
<dbReference type="FunFam" id="3.80.10.10:FF:001142">
    <property type="entry name" value="Leucine-rich repeats and IQ motif containing 1"/>
    <property type="match status" value="1"/>
</dbReference>
<dbReference type="STRING" id="50402.A0A0A0ABB1"/>
<feature type="non-terminal residue" evidence="5">
    <location>
        <position position="976"/>
    </location>
</feature>
<dbReference type="InterPro" id="IPR032675">
    <property type="entry name" value="LRR_dom_sf"/>
</dbReference>
<keyword evidence="4" id="KW-1133">Transmembrane helix</keyword>
<dbReference type="InterPro" id="IPR001611">
    <property type="entry name" value="Leu-rich_rpt"/>
</dbReference>
<feature type="region of interest" description="Disordered" evidence="3">
    <location>
        <begin position="23"/>
        <end position="55"/>
    </location>
</feature>
<feature type="compositionally biased region" description="Basic and acidic residues" evidence="3">
    <location>
        <begin position="255"/>
        <end position="284"/>
    </location>
</feature>
<evidence type="ECO:0000313" key="5">
    <source>
        <dbReference type="EMBL" id="KGL91351.1"/>
    </source>
</evidence>
<dbReference type="EMBL" id="KL871235">
    <property type="protein sequence ID" value="KGL91351.1"/>
    <property type="molecule type" value="Genomic_DNA"/>
</dbReference>
<feature type="region of interest" description="Disordered" evidence="3">
    <location>
        <begin position="175"/>
        <end position="206"/>
    </location>
</feature>
<feature type="transmembrane region" description="Helical" evidence="4">
    <location>
        <begin position="602"/>
        <end position="624"/>
    </location>
</feature>
<proteinExistence type="predicted"/>
<reference evidence="6" key="1">
    <citation type="journal article" date="2014" name="Science">
        <title>Comparative genomics reveals insights into avian genome evolution and adaptation.</title>
        <authorList>
            <consortium name="Avian Genome Consortium"/>
            <person name="Zhang G."/>
            <person name="Li C."/>
            <person name="Li Q."/>
            <person name="Li B."/>
            <person name="Larkin D.M."/>
            <person name="Lee C."/>
            <person name="Storz J.F."/>
            <person name="Antunes A."/>
            <person name="Greenwold M.J."/>
            <person name="Meredith R.W."/>
            <person name="Odeen A."/>
            <person name="Cui J."/>
            <person name="Zhou Q."/>
            <person name="Xu L."/>
            <person name="Pan H."/>
            <person name="Wang Z."/>
            <person name="Jin L."/>
            <person name="Zhang P."/>
            <person name="Hu H."/>
            <person name="Yang W."/>
            <person name="Hu J."/>
            <person name="Xiao J."/>
            <person name="Yang Z."/>
            <person name="Liu Y."/>
            <person name="Xie Q."/>
            <person name="Yu H."/>
            <person name="Lian J."/>
            <person name="Wen P."/>
            <person name="Zhang F."/>
            <person name="Li H."/>
            <person name="Zeng Y."/>
            <person name="Xiong Z."/>
            <person name="Liu S."/>
            <person name="Zhou L."/>
            <person name="Huang Z."/>
            <person name="An N."/>
            <person name="Wang J."/>
            <person name="Zheng Q."/>
            <person name="Xiong Y."/>
            <person name="Wang G."/>
            <person name="Wang B."/>
            <person name="Wang J."/>
            <person name="Fan Y."/>
            <person name="da Fonseca R.R."/>
            <person name="Alfaro-Nunez A."/>
            <person name="Schubert M."/>
            <person name="Orlando L."/>
            <person name="Mourier T."/>
            <person name="Howard J.T."/>
            <person name="Ganapathy G."/>
            <person name="Pfenning A."/>
            <person name="Whitney O."/>
            <person name="Rivas M.V."/>
            <person name="Hara E."/>
            <person name="Smith J."/>
            <person name="Farre M."/>
            <person name="Narayan J."/>
            <person name="Slavov G."/>
            <person name="Romanov M.N."/>
            <person name="Borges R."/>
            <person name="Machado J.P."/>
            <person name="Khan I."/>
            <person name="Springer M.S."/>
            <person name="Gatesy J."/>
            <person name="Hoffmann F.G."/>
            <person name="Opazo J.C."/>
            <person name="Hastad O."/>
            <person name="Sawyer R.H."/>
            <person name="Kim H."/>
            <person name="Kim K.W."/>
            <person name="Kim H.J."/>
            <person name="Cho S."/>
            <person name="Li N."/>
            <person name="Huang Y."/>
            <person name="Bruford M.W."/>
            <person name="Zhan X."/>
            <person name="Dixon A."/>
            <person name="Bertelsen M.F."/>
            <person name="Derryberry E."/>
            <person name="Warren W."/>
            <person name="Wilson R.K."/>
            <person name="Li S."/>
            <person name="Ray D.A."/>
            <person name="Green R.E."/>
            <person name="O'Brien S.J."/>
            <person name="Griffin D."/>
            <person name="Johnson W.E."/>
            <person name="Haussler D."/>
            <person name="Ryder O.A."/>
            <person name="Willerslev E."/>
            <person name="Graves G.R."/>
            <person name="Alstrom P."/>
            <person name="Fjeldsa J."/>
            <person name="Mindell D.P."/>
            <person name="Edwards S.V."/>
            <person name="Braun E.L."/>
            <person name="Rahbek C."/>
            <person name="Burt D.W."/>
            <person name="Houde P."/>
            <person name="Zhang Y."/>
            <person name="Yang H."/>
            <person name="Wang J."/>
            <person name="Jarvis E.D."/>
            <person name="Gilbert M.T."/>
            <person name="Wang J."/>
        </authorList>
    </citation>
    <scope>NUCLEOTIDE SEQUENCE [LARGE SCALE GENOMIC DNA]</scope>
</reference>
<feature type="non-terminal residue" evidence="5">
    <location>
        <position position="1"/>
    </location>
</feature>
<dbReference type="PROSITE" id="PS51450">
    <property type="entry name" value="LRR"/>
    <property type="match status" value="4"/>
</dbReference>
<keyword evidence="4" id="KW-0812">Transmembrane</keyword>
<protein>
    <submittedName>
        <fullName evidence="5">Leucine-rich repeat and IQ domain-containing protein 1</fullName>
    </submittedName>
</protein>